<feature type="compositionally biased region" description="Polar residues" evidence="1">
    <location>
        <begin position="236"/>
        <end position="253"/>
    </location>
</feature>
<feature type="compositionally biased region" description="Polar residues" evidence="1">
    <location>
        <begin position="343"/>
        <end position="358"/>
    </location>
</feature>
<evidence type="ECO:0000313" key="4">
    <source>
        <dbReference type="Proteomes" id="UP000634136"/>
    </source>
</evidence>
<feature type="signal peptide" evidence="2">
    <location>
        <begin position="1"/>
        <end position="20"/>
    </location>
</feature>
<feature type="region of interest" description="Disordered" evidence="1">
    <location>
        <begin position="330"/>
        <end position="371"/>
    </location>
</feature>
<keyword evidence="4" id="KW-1185">Reference proteome</keyword>
<evidence type="ECO:0000256" key="1">
    <source>
        <dbReference type="SAM" id="MobiDB-lite"/>
    </source>
</evidence>
<organism evidence="3 4">
    <name type="scientific">Senna tora</name>
    <dbReference type="NCBI Taxonomy" id="362788"/>
    <lineage>
        <taxon>Eukaryota</taxon>
        <taxon>Viridiplantae</taxon>
        <taxon>Streptophyta</taxon>
        <taxon>Embryophyta</taxon>
        <taxon>Tracheophyta</taxon>
        <taxon>Spermatophyta</taxon>
        <taxon>Magnoliopsida</taxon>
        <taxon>eudicotyledons</taxon>
        <taxon>Gunneridae</taxon>
        <taxon>Pentapetalae</taxon>
        <taxon>rosids</taxon>
        <taxon>fabids</taxon>
        <taxon>Fabales</taxon>
        <taxon>Fabaceae</taxon>
        <taxon>Caesalpinioideae</taxon>
        <taxon>Cassia clade</taxon>
        <taxon>Senna</taxon>
    </lineage>
</organism>
<dbReference type="OrthoDB" id="1939272at2759"/>
<reference evidence="3" key="1">
    <citation type="submission" date="2020-09" db="EMBL/GenBank/DDBJ databases">
        <title>Genome-Enabled Discovery of Anthraquinone Biosynthesis in Senna tora.</title>
        <authorList>
            <person name="Kang S.-H."/>
            <person name="Pandey R.P."/>
            <person name="Lee C.-M."/>
            <person name="Sim J.-S."/>
            <person name="Jeong J.-T."/>
            <person name="Choi B.-S."/>
            <person name="Jung M."/>
            <person name="Ginzburg D."/>
            <person name="Zhao K."/>
            <person name="Won S.Y."/>
            <person name="Oh T.-J."/>
            <person name="Yu Y."/>
            <person name="Kim N.-H."/>
            <person name="Lee O.R."/>
            <person name="Lee T.-H."/>
            <person name="Bashyal P."/>
            <person name="Kim T.-S."/>
            <person name="Lee W.-H."/>
            <person name="Kawkins C."/>
            <person name="Kim C.-K."/>
            <person name="Kim J.S."/>
            <person name="Ahn B.O."/>
            <person name="Rhee S.Y."/>
            <person name="Sohng J.K."/>
        </authorList>
    </citation>
    <scope>NUCLEOTIDE SEQUENCE</scope>
    <source>
        <tissue evidence="3">Leaf</tissue>
    </source>
</reference>
<evidence type="ECO:0000313" key="3">
    <source>
        <dbReference type="EMBL" id="KAF7806719.1"/>
    </source>
</evidence>
<dbReference type="AlphaFoldDB" id="A0A834W7C5"/>
<feature type="compositionally biased region" description="Basic and acidic residues" evidence="1">
    <location>
        <begin position="458"/>
        <end position="467"/>
    </location>
</feature>
<dbReference type="PANTHER" id="PTHR36810">
    <property type="entry name" value="BNACNNG47150D PROTEIN"/>
    <property type="match status" value="1"/>
</dbReference>
<keyword evidence="2" id="KW-0732">Signal</keyword>
<name>A0A834W7C5_9FABA</name>
<dbReference type="PANTHER" id="PTHR36810:SF1">
    <property type="entry name" value="OS05G0232200 PROTEIN"/>
    <property type="match status" value="1"/>
</dbReference>
<dbReference type="EMBL" id="JAAIUW010000012">
    <property type="protein sequence ID" value="KAF7806719.1"/>
    <property type="molecule type" value="Genomic_DNA"/>
</dbReference>
<proteinExistence type="predicted"/>
<accession>A0A834W7C5</accession>
<gene>
    <name evidence="3" type="ORF">G2W53_038880</name>
</gene>
<feature type="chain" id="PRO_5032443680" evidence="2">
    <location>
        <begin position="21"/>
        <end position="555"/>
    </location>
</feature>
<sequence length="555" mass="62431">MPGTILVSVLEFMGLLLSSSTSIKVSMGKTEYQISEKGDFSFPLTSLRDDFIVRLEDADGNEISPCLIKNSILLLEGFHSKSIVEKGVWEDIFSLGHGHLHLKLQFILNDEERDRIRRMRQSALKKKHDELLKNSHKGAESGSISDDNTALTFSTIDEIETKQMLGTKLRKVLNIRDQNGNFCHIYASVPVSPSSQEAPKKHLQQEAIPPLKSPFGFRNDEKSGTGNASRPDRMQLQPNSADQYKETSSNKPISQAIDVTKLQEKGLIKKPSFHSPSSKDPQRAINSKEGAILFRGSEKNDVAENNNRRKPNPSSVRKIVSAFERQTGLAQEMRSHIKPPPTEYQSSKIETKASPKTQHSGEDTEEEEENYKKDLIIIPSKEDKSRGNNGFRGSYDLCIQRDSPNKLSSVVLSSDDNYCNFESSGAWIFPGESRNFCITTGGKTVMALLEKNAAEKIDEVEESKPKNSDNIGDENSGRPVKQVIKVATIIGFGIFVLLTRQRKGRSFILSLSLFVLFKNKEEEEEDHDEGEEELKRRLSLDEERCEEARVRELEK</sequence>
<protein>
    <submittedName>
        <fullName evidence="3">Uncharacterized protein</fullName>
    </submittedName>
</protein>
<evidence type="ECO:0000256" key="2">
    <source>
        <dbReference type="SAM" id="SignalP"/>
    </source>
</evidence>
<comment type="caution">
    <text evidence="3">The sequence shown here is derived from an EMBL/GenBank/DDBJ whole genome shotgun (WGS) entry which is preliminary data.</text>
</comment>
<feature type="region of interest" description="Disordered" evidence="1">
    <location>
        <begin position="458"/>
        <end position="477"/>
    </location>
</feature>
<dbReference type="Proteomes" id="UP000634136">
    <property type="component" value="Unassembled WGS sequence"/>
</dbReference>
<feature type="region of interest" description="Disordered" evidence="1">
    <location>
        <begin position="193"/>
        <end position="255"/>
    </location>
</feature>
<feature type="region of interest" description="Disordered" evidence="1">
    <location>
        <begin position="290"/>
        <end position="317"/>
    </location>
</feature>